<feature type="domain" description="Solute-binding protein family 3/N-terminal" evidence="5">
    <location>
        <begin position="27"/>
        <end position="242"/>
    </location>
</feature>
<dbReference type="SUPFAM" id="SSF53850">
    <property type="entry name" value="Periplasmic binding protein-like II"/>
    <property type="match status" value="1"/>
</dbReference>
<dbReference type="PANTHER" id="PTHR30024:SF47">
    <property type="entry name" value="TAURINE-BINDING PERIPLASMIC PROTEIN"/>
    <property type="match status" value="1"/>
</dbReference>
<dbReference type="InterPro" id="IPR010068">
    <property type="entry name" value="Peri-bd_TauA"/>
</dbReference>
<feature type="chain" id="PRO_5011786575" evidence="4">
    <location>
        <begin position="24"/>
        <end position="335"/>
    </location>
</feature>
<dbReference type="Proteomes" id="UP000198588">
    <property type="component" value="Unassembled WGS sequence"/>
</dbReference>
<dbReference type="Pfam" id="PF09084">
    <property type="entry name" value="NMT1"/>
    <property type="match status" value="1"/>
</dbReference>
<comment type="similarity">
    <text evidence="2">Belongs to the bacterial solute-binding protein SsuA/TauA family.</text>
</comment>
<dbReference type="NCBIfam" id="TIGR01729">
    <property type="entry name" value="taurine_ABC_bnd"/>
    <property type="match status" value="1"/>
</dbReference>
<evidence type="ECO:0000259" key="5">
    <source>
        <dbReference type="SMART" id="SM00062"/>
    </source>
</evidence>
<dbReference type="GO" id="GO:0042597">
    <property type="term" value="C:periplasmic space"/>
    <property type="evidence" value="ECO:0007669"/>
    <property type="project" value="UniProtKB-SubCell"/>
</dbReference>
<dbReference type="STRING" id="1165689.SAMN02927914_05520"/>
<feature type="signal peptide" evidence="4">
    <location>
        <begin position="1"/>
        <end position="23"/>
    </location>
</feature>
<protein>
    <submittedName>
        <fullName evidence="6">Taurine transport system substrate-binding protein</fullName>
    </submittedName>
</protein>
<sequence length="335" mass="35182">MRKLISAALFGVATVVASTAAHADEKKVVIAYQTGANPYNLGIANGDIAKKTGWDIEFRRFNSGADIFAAIASGDVQIGDVGSSPFAAAVSRGIDVKAFYISSVSRDGEALVVRPEIKSPADLRGKKLAAAPVSTDHYQLLAVLKQEGISEKETQVIAIPQPEIVAAWKRGDIDGAFVWDPALSELKKNGKVLLTAGQVADRGAPTFSALVVTGDFAKANPDFLGQYVRLIDGYTTSYLTNPAAWGPDSDSAKAIARLQGGTAAENSEQLKTTVVPPLDEQVSEKWLGGGDKSAVAKILKDTAGFLKGQKKITAIKDSYAAAADPQYAEAAKASN</sequence>
<organism evidence="6 7">
    <name type="scientific">Mesorhizobium qingshengii</name>
    <dbReference type="NCBI Taxonomy" id="1165689"/>
    <lineage>
        <taxon>Bacteria</taxon>
        <taxon>Pseudomonadati</taxon>
        <taxon>Pseudomonadota</taxon>
        <taxon>Alphaproteobacteria</taxon>
        <taxon>Hyphomicrobiales</taxon>
        <taxon>Phyllobacteriaceae</taxon>
        <taxon>Mesorhizobium</taxon>
    </lineage>
</organism>
<dbReference type="EMBL" id="FMXM01000023">
    <property type="protein sequence ID" value="SDA95963.1"/>
    <property type="molecule type" value="Genomic_DNA"/>
</dbReference>
<dbReference type="GO" id="GO:0042918">
    <property type="term" value="P:alkanesulfonate transmembrane transport"/>
    <property type="evidence" value="ECO:0007669"/>
    <property type="project" value="TreeGrafter"/>
</dbReference>
<evidence type="ECO:0000313" key="7">
    <source>
        <dbReference type="Proteomes" id="UP000198588"/>
    </source>
</evidence>
<dbReference type="OrthoDB" id="6788250at2"/>
<comment type="subcellular location">
    <subcellularLocation>
        <location evidence="1">Periplasm</location>
    </subcellularLocation>
</comment>
<accession>A0A1G5ZNU2</accession>
<dbReference type="AlphaFoldDB" id="A0A1G5ZNU2"/>
<gene>
    <name evidence="6" type="ORF">SAMN02927914_05520</name>
</gene>
<evidence type="ECO:0000256" key="1">
    <source>
        <dbReference type="ARBA" id="ARBA00004418"/>
    </source>
</evidence>
<keyword evidence="3 4" id="KW-0732">Signal</keyword>
<proteinExistence type="inferred from homology"/>
<dbReference type="Gene3D" id="3.40.190.10">
    <property type="entry name" value="Periplasmic binding protein-like II"/>
    <property type="match status" value="2"/>
</dbReference>
<dbReference type="InterPro" id="IPR001638">
    <property type="entry name" value="Solute-binding_3/MltF_N"/>
</dbReference>
<dbReference type="PANTHER" id="PTHR30024">
    <property type="entry name" value="ALIPHATIC SULFONATES-BINDING PROTEIN-RELATED"/>
    <property type="match status" value="1"/>
</dbReference>
<name>A0A1G5ZNU2_9HYPH</name>
<evidence type="ECO:0000256" key="3">
    <source>
        <dbReference type="ARBA" id="ARBA00022729"/>
    </source>
</evidence>
<dbReference type="RefSeq" id="WP_091584826.1">
    <property type="nucleotide sequence ID" value="NZ_FMXM01000023.1"/>
</dbReference>
<reference evidence="6 7" key="1">
    <citation type="submission" date="2016-10" db="EMBL/GenBank/DDBJ databases">
        <authorList>
            <person name="de Groot N.N."/>
        </authorList>
    </citation>
    <scope>NUCLEOTIDE SEQUENCE [LARGE SCALE GENOMIC DNA]</scope>
    <source>
        <strain evidence="6 7">CGMCC 1.12097</strain>
    </source>
</reference>
<evidence type="ECO:0000313" key="6">
    <source>
        <dbReference type="EMBL" id="SDA95963.1"/>
    </source>
</evidence>
<dbReference type="SMART" id="SM00062">
    <property type="entry name" value="PBPb"/>
    <property type="match status" value="1"/>
</dbReference>
<evidence type="ECO:0000256" key="2">
    <source>
        <dbReference type="ARBA" id="ARBA00010742"/>
    </source>
</evidence>
<dbReference type="InterPro" id="IPR015168">
    <property type="entry name" value="SsuA/THI5"/>
</dbReference>
<evidence type="ECO:0000256" key="4">
    <source>
        <dbReference type="SAM" id="SignalP"/>
    </source>
</evidence>